<comment type="caution">
    <text evidence="4">The sequence shown here is derived from an EMBL/GenBank/DDBJ whole genome shotgun (WGS) entry which is preliminary data.</text>
</comment>
<dbReference type="Gene3D" id="1.10.472.10">
    <property type="entry name" value="Cyclin-like"/>
    <property type="match status" value="1"/>
</dbReference>
<accession>A0AAV8U8V9</accession>
<evidence type="ECO:0000256" key="1">
    <source>
        <dbReference type="ARBA" id="ARBA00011177"/>
    </source>
</evidence>
<evidence type="ECO:0000313" key="4">
    <source>
        <dbReference type="EMBL" id="KAJ8774770.1"/>
    </source>
</evidence>
<dbReference type="EMBL" id="JAIWQS010000001">
    <property type="protein sequence ID" value="KAJ8774770.1"/>
    <property type="molecule type" value="Genomic_DNA"/>
</dbReference>
<dbReference type="Proteomes" id="UP001159364">
    <property type="component" value="Linkage Group LG01"/>
</dbReference>
<dbReference type="InterPro" id="IPR036915">
    <property type="entry name" value="Cyclin-like_sf"/>
</dbReference>
<protein>
    <recommendedName>
        <fullName evidence="2">B-like cyclin</fullName>
    </recommendedName>
</protein>
<dbReference type="SUPFAM" id="SSF47954">
    <property type="entry name" value="Cyclin-like"/>
    <property type="match status" value="1"/>
</dbReference>
<dbReference type="AlphaFoldDB" id="A0AAV8U8V9"/>
<name>A0AAV8U8V9_9ROSI</name>
<gene>
    <name evidence="4" type="ORF">K2173_017216</name>
</gene>
<evidence type="ECO:0000259" key="3">
    <source>
        <dbReference type="Pfam" id="PF00134"/>
    </source>
</evidence>
<reference evidence="4 5" key="1">
    <citation type="submission" date="2021-09" db="EMBL/GenBank/DDBJ databases">
        <title>Genomic insights and catalytic innovation underlie evolution of tropane alkaloids biosynthesis.</title>
        <authorList>
            <person name="Wang Y.-J."/>
            <person name="Tian T."/>
            <person name="Huang J.-P."/>
            <person name="Huang S.-X."/>
        </authorList>
    </citation>
    <scope>NUCLEOTIDE SEQUENCE [LARGE SCALE GENOMIC DNA]</scope>
    <source>
        <strain evidence="4">KIB-2018</strain>
        <tissue evidence="4">Leaf</tissue>
    </source>
</reference>
<feature type="domain" description="Cyclin N-terminal" evidence="3">
    <location>
        <begin position="11"/>
        <end position="134"/>
    </location>
</feature>
<proteinExistence type="predicted"/>
<comment type="subunit">
    <text evidence="1">Interacts with the CDC2 protein kinase to form a serine/threonine kinase holoenzyme complex also known as maturation promoting factor (MPF). The cyclin subunit imparts substrate specificity to the complex.</text>
</comment>
<sequence length="247" mass="27987">MRNKSSASASSASNLRTQLLEFLIDSAHELQVIPIVKYTALSLFADRFYDSFRSSRLVGVENLGHWLFKPIRESNLQLFALISLWISSKIHNSSPLSVKTLKSFGDKSITEQHFTARDFLEAEIVFLQVLDYELGAGNVAFIFLEDLLSQLKGMAKVGELVNLEACMDIMDLLYETEDSSLLYSCSLSLAASTLVASYVITVPKQRWEFPVLPWGKDFFSCEFIENFKTQYVLDGVIDFLLEPFLFC</sequence>
<organism evidence="4 5">
    <name type="scientific">Erythroxylum novogranatense</name>
    <dbReference type="NCBI Taxonomy" id="1862640"/>
    <lineage>
        <taxon>Eukaryota</taxon>
        <taxon>Viridiplantae</taxon>
        <taxon>Streptophyta</taxon>
        <taxon>Embryophyta</taxon>
        <taxon>Tracheophyta</taxon>
        <taxon>Spermatophyta</taxon>
        <taxon>Magnoliopsida</taxon>
        <taxon>eudicotyledons</taxon>
        <taxon>Gunneridae</taxon>
        <taxon>Pentapetalae</taxon>
        <taxon>rosids</taxon>
        <taxon>fabids</taxon>
        <taxon>Malpighiales</taxon>
        <taxon>Erythroxylaceae</taxon>
        <taxon>Erythroxylum</taxon>
    </lineage>
</organism>
<dbReference type="InterPro" id="IPR006671">
    <property type="entry name" value="Cyclin_N"/>
</dbReference>
<dbReference type="Pfam" id="PF00134">
    <property type="entry name" value="Cyclin_N"/>
    <property type="match status" value="1"/>
</dbReference>
<evidence type="ECO:0000256" key="2">
    <source>
        <dbReference type="ARBA" id="ARBA00032263"/>
    </source>
</evidence>
<evidence type="ECO:0000313" key="5">
    <source>
        <dbReference type="Proteomes" id="UP001159364"/>
    </source>
</evidence>
<keyword evidence="5" id="KW-1185">Reference proteome</keyword>